<keyword evidence="8" id="KW-0408">Iron</keyword>
<dbReference type="InterPro" id="IPR002861">
    <property type="entry name" value="Reeler_dom"/>
</dbReference>
<feature type="domain" description="DOMON" evidence="13">
    <location>
        <begin position="171"/>
        <end position="289"/>
    </location>
</feature>
<dbReference type="CDD" id="cd09628">
    <property type="entry name" value="DOMON_SDR_2_like"/>
    <property type="match status" value="1"/>
</dbReference>
<feature type="signal peptide" evidence="12">
    <location>
        <begin position="1"/>
        <end position="24"/>
    </location>
</feature>
<evidence type="ECO:0000256" key="9">
    <source>
        <dbReference type="ARBA" id="ARBA00023136"/>
    </source>
</evidence>
<dbReference type="InterPro" id="IPR006593">
    <property type="entry name" value="Cyt_b561/ferric_Rdtase_TM"/>
</dbReference>
<protein>
    <submittedName>
        <fullName evidence="15">Ferric-chelate reductase 1a</fullName>
    </submittedName>
</protein>
<proteinExistence type="inferred from homology"/>
<dbReference type="Gene3D" id="1.20.120.1770">
    <property type="match status" value="1"/>
</dbReference>
<dbReference type="InterPro" id="IPR051237">
    <property type="entry name" value="Ferric-chelate_Red/DefProt"/>
</dbReference>
<dbReference type="Pfam" id="PF03351">
    <property type="entry name" value="DOMON"/>
    <property type="match status" value="1"/>
</dbReference>
<feature type="domain" description="Cytochrome b561" evidence="14">
    <location>
        <begin position="293"/>
        <end position="499"/>
    </location>
</feature>
<evidence type="ECO:0000256" key="5">
    <source>
        <dbReference type="ARBA" id="ARBA00022692"/>
    </source>
</evidence>
<feature type="transmembrane region" description="Helical" evidence="11">
    <location>
        <begin position="470"/>
        <end position="491"/>
    </location>
</feature>
<keyword evidence="4" id="KW-0813">Transport</keyword>
<dbReference type="PROSITE" id="PS50836">
    <property type="entry name" value="DOMON"/>
    <property type="match status" value="1"/>
</dbReference>
<reference evidence="15" key="2">
    <citation type="submission" date="2025-09" db="UniProtKB">
        <authorList>
            <consortium name="Ensembl"/>
        </authorList>
    </citation>
    <scope>IDENTIFICATION</scope>
</reference>
<feature type="transmembrane region" description="Helical" evidence="11">
    <location>
        <begin position="374"/>
        <end position="393"/>
    </location>
</feature>
<dbReference type="InterPro" id="IPR005018">
    <property type="entry name" value="DOMON_domain"/>
</dbReference>
<dbReference type="PROSITE" id="PS50939">
    <property type="entry name" value="CYTOCHROME_B561"/>
    <property type="match status" value="1"/>
</dbReference>
<keyword evidence="12" id="KW-0732">Signal</keyword>
<evidence type="ECO:0000259" key="13">
    <source>
        <dbReference type="PROSITE" id="PS50836"/>
    </source>
</evidence>
<feature type="transmembrane region" description="Helical" evidence="11">
    <location>
        <begin position="436"/>
        <end position="458"/>
    </location>
</feature>
<keyword evidence="6" id="KW-0249">Electron transport</keyword>
<evidence type="ECO:0000256" key="1">
    <source>
        <dbReference type="ARBA" id="ARBA00001970"/>
    </source>
</evidence>
<dbReference type="GO" id="GO:0016020">
    <property type="term" value="C:membrane"/>
    <property type="evidence" value="ECO:0007669"/>
    <property type="project" value="UniProtKB-SubCell"/>
</dbReference>
<name>A0A8C6UXG8_9GOBI</name>
<evidence type="ECO:0000256" key="6">
    <source>
        <dbReference type="ARBA" id="ARBA00022982"/>
    </source>
</evidence>
<dbReference type="AlphaFoldDB" id="A0A8C6UXG8"/>
<dbReference type="CDD" id="cd08544">
    <property type="entry name" value="Reeler"/>
    <property type="match status" value="1"/>
</dbReference>
<evidence type="ECO:0000256" key="3">
    <source>
        <dbReference type="ARBA" id="ARBA00009195"/>
    </source>
</evidence>
<comment type="similarity">
    <text evidence="3">Belongs to the FRRS1 family.</text>
</comment>
<dbReference type="Proteomes" id="UP000694523">
    <property type="component" value="Unplaced"/>
</dbReference>
<evidence type="ECO:0000256" key="7">
    <source>
        <dbReference type="ARBA" id="ARBA00022989"/>
    </source>
</evidence>
<evidence type="ECO:0000256" key="10">
    <source>
        <dbReference type="ARBA" id="ARBA00023180"/>
    </source>
</evidence>
<dbReference type="PANTHER" id="PTHR45828">
    <property type="entry name" value="CYTOCHROME B561/FERRIC REDUCTASE TRANSMEMBRANE"/>
    <property type="match status" value="1"/>
</dbReference>
<evidence type="ECO:0000256" key="11">
    <source>
        <dbReference type="SAM" id="Phobius"/>
    </source>
</evidence>
<evidence type="ECO:0000256" key="4">
    <source>
        <dbReference type="ARBA" id="ARBA00022448"/>
    </source>
</evidence>
<reference evidence="15" key="1">
    <citation type="submission" date="2025-08" db="UniProtKB">
        <authorList>
            <consortium name="Ensembl"/>
        </authorList>
    </citation>
    <scope>IDENTIFICATION</scope>
</reference>
<dbReference type="CDD" id="cd08760">
    <property type="entry name" value="Cyt_b561_FRRS1_like"/>
    <property type="match status" value="1"/>
</dbReference>
<comment type="cofactor">
    <cofactor evidence="1">
        <name>heme b</name>
        <dbReference type="ChEBI" id="CHEBI:60344"/>
    </cofactor>
</comment>
<evidence type="ECO:0000256" key="8">
    <source>
        <dbReference type="ARBA" id="ARBA00023004"/>
    </source>
</evidence>
<keyword evidence="10" id="KW-0325">Glycoprotein</keyword>
<evidence type="ECO:0000259" key="14">
    <source>
        <dbReference type="PROSITE" id="PS50939"/>
    </source>
</evidence>
<dbReference type="SMART" id="SM00664">
    <property type="entry name" value="DoH"/>
    <property type="match status" value="1"/>
</dbReference>
<dbReference type="InterPro" id="IPR042307">
    <property type="entry name" value="Reeler_sf"/>
</dbReference>
<organism evidence="15 16">
    <name type="scientific">Neogobius melanostomus</name>
    <name type="common">round goby</name>
    <dbReference type="NCBI Taxonomy" id="47308"/>
    <lineage>
        <taxon>Eukaryota</taxon>
        <taxon>Metazoa</taxon>
        <taxon>Chordata</taxon>
        <taxon>Craniata</taxon>
        <taxon>Vertebrata</taxon>
        <taxon>Euteleostomi</taxon>
        <taxon>Actinopterygii</taxon>
        <taxon>Neopterygii</taxon>
        <taxon>Teleostei</taxon>
        <taxon>Neoteleostei</taxon>
        <taxon>Acanthomorphata</taxon>
        <taxon>Gobiaria</taxon>
        <taxon>Gobiiformes</taxon>
        <taxon>Gobioidei</taxon>
        <taxon>Gobiidae</taxon>
        <taxon>Benthophilinae</taxon>
        <taxon>Neogobiini</taxon>
        <taxon>Neogobius</taxon>
    </lineage>
</organism>
<dbReference type="Gene3D" id="2.60.40.4060">
    <property type="entry name" value="Reeler domain"/>
    <property type="match status" value="1"/>
</dbReference>
<dbReference type="Pfam" id="PF02014">
    <property type="entry name" value="Reeler"/>
    <property type="match status" value="1"/>
</dbReference>
<feature type="transmembrane region" description="Helical" evidence="11">
    <location>
        <begin position="332"/>
        <end position="353"/>
    </location>
</feature>
<feature type="transmembrane region" description="Helical" evidence="11">
    <location>
        <begin position="405"/>
        <end position="424"/>
    </location>
</feature>
<accession>A0A8C6UXG8</accession>
<dbReference type="PANTHER" id="PTHR45828:SF3">
    <property type="entry name" value="FERRIC-CHELATE REDUCTASE 1"/>
    <property type="match status" value="1"/>
</dbReference>
<evidence type="ECO:0000256" key="2">
    <source>
        <dbReference type="ARBA" id="ARBA00004141"/>
    </source>
</evidence>
<keyword evidence="9 11" id="KW-0472">Membrane</keyword>
<evidence type="ECO:0000313" key="16">
    <source>
        <dbReference type="Proteomes" id="UP000694523"/>
    </source>
</evidence>
<dbReference type="SMART" id="SM00665">
    <property type="entry name" value="B561"/>
    <property type="match status" value="1"/>
</dbReference>
<keyword evidence="16" id="KW-1185">Reference proteome</keyword>
<evidence type="ECO:0000313" key="15">
    <source>
        <dbReference type="Ensembl" id="ENSNMLP00000042667.1"/>
    </source>
</evidence>
<comment type="subcellular location">
    <subcellularLocation>
        <location evidence="2">Membrane</location>
        <topology evidence="2">Multi-pass membrane protein</topology>
    </subcellularLocation>
</comment>
<feature type="chain" id="PRO_5034555760" evidence="12">
    <location>
        <begin position="25"/>
        <end position="543"/>
    </location>
</feature>
<keyword evidence="5 11" id="KW-0812">Transmembrane</keyword>
<sequence>MSPWGPSCLLSLLLCPCLWAPALSYANGKVSKACSSMEPHHHSQGQTSLSPYHLQANSSTFRPGELIQVTLWGMFFEGFLLQARDPAQDVPTAVGSFILTDPRSTQLLNCNNVTVVFHYDTFWVKIPGPIISQHGVTPRPQSRRPPYSEGCGLSKTCLQDPPGCDPSQDPLCFFLSATAHGPPQKQSVAFELSATSDGYVALALSRDTWMGDDDLYQCVSADGRVSVEAAILTGRTHPEEQTQSGLHSVSWRMADGVIQCRFSRAVKPTNQESERFDLNQAYFLFVASGPAHRGQIGKHSQQPLVSEHRVLLTANPIMLRGSRGPTLLKAHGALMLLAWMLTGSVGTFIANFYKEEWAAHSLLGQKLWFQVHRGLMVVTVLLTAVGFCMPFAYRRGWSKHAGVHPYLGCCVLALSLLQPIAACLRPPPDSHRRFIFNWLHWGVGSLTEAMAVAAMFLGVGQSSFPLPSSLAIHILIGYVSWLLAFRLLLFIHKYFYLTKFKADDQRAILPDQSEGRVKVGLRSTVGTICELFGISRISALIGH</sequence>
<dbReference type="Ensembl" id="ENSNMLT00000047387.1">
    <property type="protein sequence ID" value="ENSNMLP00000042667.1"/>
    <property type="gene ID" value="ENSNMLG00000025971.1"/>
</dbReference>
<evidence type="ECO:0000256" key="12">
    <source>
        <dbReference type="SAM" id="SignalP"/>
    </source>
</evidence>
<keyword evidence="7 11" id="KW-1133">Transmembrane helix</keyword>